<comment type="subunit">
    <text evidence="4">Homotetramer.</text>
</comment>
<comment type="pathway">
    <text evidence="2 9">Cofactor biosynthesis; thiamine diphosphate biosynthesis.</text>
</comment>
<sequence length="213" mass="24996">MRQQANPLWEASFNHPFIEQLSTGALSPQTFRYYLKQDRFYLENFAALHGKIADQIDDPDIKAFLYAGAEGFNDSEKEVRKEFFSELKITQEEIDQTHIAPTAYSYVTHMYHELNEGTPARAAAALLPCYWLYNEIGKKLIQLGSPIKIYQRFIETYESPDFTTATDKMIQIVDQLAETADQKEQQEMIQAFVRSSYFELHFWEMAYQRQEWS</sequence>
<dbReference type="NCBIfam" id="TIGR04306">
    <property type="entry name" value="salvage_TenA"/>
    <property type="match status" value="1"/>
</dbReference>
<dbReference type="CDD" id="cd19364">
    <property type="entry name" value="TenA_C_BsTenA-like"/>
    <property type="match status" value="1"/>
</dbReference>
<name>A0A0R1YX48_9LACO</name>
<evidence type="ECO:0000256" key="4">
    <source>
        <dbReference type="ARBA" id="ARBA00011881"/>
    </source>
</evidence>
<dbReference type="SUPFAM" id="SSF48613">
    <property type="entry name" value="Heme oxygenase-like"/>
    <property type="match status" value="1"/>
</dbReference>
<dbReference type="GO" id="GO:0050334">
    <property type="term" value="F:thiaminase activity"/>
    <property type="evidence" value="ECO:0007669"/>
    <property type="project" value="UniProtKB-EC"/>
</dbReference>
<evidence type="ECO:0000256" key="2">
    <source>
        <dbReference type="ARBA" id="ARBA00004948"/>
    </source>
</evidence>
<dbReference type="PATRIC" id="fig|1423784.4.peg.1762"/>
<dbReference type="PANTHER" id="PTHR43198:SF2">
    <property type="entry name" value="SI:CH1073-67J19.1-RELATED"/>
    <property type="match status" value="1"/>
</dbReference>
<keyword evidence="9" id="KW-0378">Hydrolase</keyword>
<dbReference type="Gene3D" id="1.20.910.10">
    <property type="entry name" value="Heme oxygenase-like"/>
    <property type="match status" value="1"/>
</dbReference>
<comment type="caution">
    <text evidence="11">The sequence shown here is derived from an EMBL/GenBank/DDBJ whole genome shotgun (WGS) entry which is preliminary data.</text>
</comment>
<evidence type="ECO:0000256" key="6">
    <source>
        <dbReference type="ARBA" id="ARBA00013647"/>
    </source>
</evidence>
<organism evidence="11 12">
    <name type="scientific">Lentilactobacillus parabuchneri DSM 5707 = NBRC 107865</name>
    <dbReference type="NCBI Taxonomy" id="1423784"/>
    <lineage>
        <taxon>Bacteria</taxon>
        <taxon>Bacillati</taxon>
        <taxon>Bacillota</taxon>
        <taxon>Bacilli</taxon>
        <taxon>Lactobacillales</taxon>
        <taxon>Lactobacillaceae</taxon>
        <taxon>Lentilactobacillus</taxon>
    </lineage>
</organism>
<dbReference type="UniPathway" id="UPA00060"/>
<dbReference type="Pfam" id="PF03070">
    <property type="entry name" value="TENA_THI-4"/>
    <property type="match status" value="1"/>
</dbReference>
<evidence type="ECO:0000313" key="11">
    <source>
        <dbReference type="EMBL" id="KRM46815.1"/>
    </source>
</evidence>
<evidence type="ECO:0000259" key="10">
    <source>
        <dbReference type="Pfam" id="PF03070"/>
    </source>
</evidence>
<dbReference type="GO" id="GO:0009228">
    <property type="term" value="P:thiamine biosynthetic process"/>
    <property type="evidence" value="ECO:0007669"/>
    <property type="project" value="UniProtKB-KW"/>
</dbReference>
<dbReference type="InterPro" id="IPR050967">
    <property type="entry name" value="Thiamine_Salvage_TenA"/>
</dbReference>
<dbReference type="PANTHER" id="PTHR43198">
    <property type="entry name" value="BIFUNCTIONAL TH2 PROTEIN"/>
    <property type="match status" value="1"/>
</dbReference>
<comment type="function">
    <text evidence="9">Catalyzes an amino-pyrimidine hydrolysis reaction at the C5' of the pyrimidine moiety of thiamine compounds, a reaction that is part of a thiamine salvage pathway.</text>
</comment>
<keyword evidence="7 9" id="KW-0784">Thiamine biosynthesis</keyword>
<dbReference type="AlphaFoldDB" id="A0A0R1YX48"/>
<dbReference type="InterPro" id="IPR027574">
    <property type="entry name" value="Thiaminase_II"/>
</dbReference>
<evidence type="ECO:0000313" key="12">
    <source>
        <dbReference type="Proteomes" id="UP000051957"/>
    </source>
</evidence>
<evidence type="ECO:0000256" key="5">
    <source>
        <dbReference type="ARBA" id="ARBA00012684"/>
    </source>
</evidence>
<dbReference type="EC" id="3.5.99.2" evidence="5 9"/>
<proteinExistence type="inferred from homology"/>
<comment type="similarity">
    <text evidence="3 9">Belongs to the TenA family.</text>
</comment>
<dbReference type="InterPro" id="IPR016084">
    <property type="entry name" value="Haem_Oase-like_multi-hlx"/>
</dbReference>
<reference evidence="11 12" key="1">
    <citation type="journal article" date="2015" name="Genome Announc.">
        <title>Expanding the biotechnology potential of lactobacilli through comparative genomics of 213 strains and associated genera.</title>
        <authorList>
            <person name="Sun Z."/>
            <person name="Harris H.M."/>
            <person name="McCann A."/>
            <person name="Guo C."/>
            <person name="Argimon S."/>
            <person name="Zhang W."/>
            <person name="Yang X."/>
            <person name="Jeffery I.B."/>
            <person name="Cooney J.C."/>
            <person name="Kagawa T.F."/>
            <person name="Liu W."/>
            <person name="Song Y."/>
            <person name="Salvetti E."/>
            <person name="Wrobel A."/>
            <person name="Rasinkangas P."/>
            <person name="Parkhill J."/>
            <person name="Rea M.C."/>
            <person name="O'Sullivan O."/>
            <person name="Ritari J."/>
            <person name="Douillard F.P."/>
            <person name="Paul Ross R."/>
            <person name="Yang R."/>
            <person name="Briner A.E."/>
            <person name="Felis G.E."/>
            <person name="de Vos W.M."/>
            <person name="Barrangou R."/>
            <person name="Klaenhammer T.R."/>
            <person name="Caufield P.W."/>
            <person name="Cui Y."/>
            <person name="Zhang H."/>
            <person name="O'Toole P.W."/>
        </authorList>
    </citation>
    <scope>NUCLEOTIDE SEQUENCE [LARGE SCALE GENOMIC DNA]</scope>
    <source>
        <strain evidence="11 12">DSM 5707</strain>
    </source>
</reference>
<dbReference type="GO" id="GO:0009229">
    <property type="term" value="P:thiamine diphosphate biosynthetic process"/>
    <property type="evidence" value="ECO:0007669"/>
    <property type="project" value="UniProtKB-UniPathway"/>
</dbReference>
<feature type="domain" description="Thiaminase-2/PQQC" evidence="10">
    <location>
        <begin position="3"/>
        <end position="208"/>
    </location>
</feature>
<evidence type="ECO:0000256" key="7">
    <source>
        <dbReference type="ARBA" id="ARBA00022977"/>
    </source>
</evidence>
<evidence type="ECO:0000256" key="1">
    <source>
        <dbReference type="ARBA" id="ARBA00001881"/>
    </source>
</evidence>
<dbReference type="Proteomes" id="UP000051957">
    <property type="component" value="Unassembled WGS sequence"/>
</dbReference>
<dbReference type="InterPro" id="IPR004305">
    <property type="entry name" value="Thiaminase-2/PQQC"/>
</dbReference>
<protein>
    <recommendedName>
        <fullName evidence="6 9">Aminopyrimidine aminohydrolase</fullName>
        <ecNumber evidence="5 9">3.5.99.2</ecNumber>
    </recommendedName>
</protein>
<comment type="catalytic activity">
    <reaction evidence="1 9">
        <text>4-amino-5-aminomethyl-2-methylpyrimidine + H2O = 4-amino-5-hydroxymethyl-2-methylpyrimidine + NH4(+)</text>
        <dbReference type="Rhea" id="RHEA:31799"/>
        <dbReference type="ChEBI" id="CHEBI:15377"/>
        <dbReference type="ChEBI" id="CHEBI:16892"/>
        <dbReference type="ChEBI" id="CHEBI:28938"/>
        <dbReference type="ChEBI" id="CHEBI:63416"/>
        <dbReference type="EC" id="3.5.99.2"/>
    </reaction>
</comment>
<evidence type="ECO:0000256" key="3">
    <source>
        <dbReference type="ARBA" id="ARBA00010264"/>
    </source>
</evidence>
<comment type="catalytic activity">
    <reaction evidence="8 9">
        <text>thiamine + H2O = 5-(2-hydroxyethyl)-4-methylthiazole + 4-amino-5-hydroxymethyl-2-methylpyrimidine + H(+)</text>
        <dbReference type="Rhea" id="RHEA:17509"/>
        <dbReference type="ChEBI" id="CHEBI:15377"/>
        <dbReference type="ChEBI" id="CHEBI:15378"/>
        <dbReference type="ChEBI" id="CHEBI:16892"/>
        <dbReference type="ChEBI" id="CHEBI:17957"/>
        <dbReference type="ChEBI" id="CHEBI:18385"/>
        <dbReference type="EC" id="3.5.99.2"/>
    </reaction>
</comment>
<dbReference type="GO" id="GO:0005829">
    <property type="term" value="C:cytosol"/>
    <property type="evidence" value="ECO:0007669"/>
    <property type="project" value="TreeGrafter"/>
</dbReference>
<dbReference type="EMBL" id="AZGK01000004">
    <property type="protein sequence ID" value="KRM46815.1"/>
    <property type="molecule type" value="Genomic_DNA"/>
</dbReference>
<evidence type="ECO:0000256" key="9">
    <source>
        <dbReference type="RuleBase" id="RU363093"/>
    </source>
</evidence>
<accession>A0A0R1YX48</accession>
<evidence type="ECO:0000256" key="8">
    <source>
        <dbReference type="ARBA" id="ARBA00048337"/>
    </source>
</evidence>
<gene>
    <name evidence="11" type="ORF">FC51_GL001727</name>
</gene>